<keyword evidence="2" id="KW-1185">Reference proteome</keyword>
<evidence type="ECO:0000313" key="1">
    <source>
        <dbReference type="EMBL" id="KHD09737.1"/>
    </source>
</evidence>
<sequence>MVISCDRHGIQAAIYACQHIVFAVYEKRTLENVEYYKLRLESKGLLDNVISEKPAYFCKECVEKYQLPISRLIQQGELKKANYSVAFNNAGVICIACWEELNS</sequence>
<gene>
    <name evidence="1" type="ORF">PN36_30565</name>
</gene>
<reference evidence="1 2" key="1">
    <citation type="journal article" date="2016" name="Front. Microbiol.">
        <title>Single-Cell (Meta-)Genomics of a Dimorphic Candidatus Thiomargarita nelsonii Reveals Genomic Plasticity.</title>
        <authorList>
            <person name="Flood B.E."/>
            <person name="Fliss P."/>
            <person name="Jones D.S."/>
            <person name="Dick G.J."/>
            <person name="Jain S."/>
            <person name="Kaster A.K."/>
            <person name="Winkel M."/>
            <person name="Mussmann M."/>
            <person name="Bailey J."/>
        </authorList>
    </citation>
    <scope>NUCLEOTIDE SEQUENCE [LARGE SCALE GENOMIC DNA]</scope>
    <source>
        <strain evidence="1">Hydrate Ridge</strain>
    </source>
</reference>
<dbReference type="Proteomes" id="UP000030428">
    <property type="component" value="Unassembled WGS sequence"/>
</dbReference>
<evidence type="ECO:0000313" key="2">
    <source>
        <dbReference type="Proteomes" id="UP000030428"/>
    </source>
</evidence>
<proteinExistence type="predicted"/>
<comment type="caution">
    <text evidence="1">The sequence shown here is derived from an EMBL/GenBank/DDBJ whole genome shotgun (WGS) entry which is preliminary data.</text>
</comment>
<protein>
    <submittedName>
        <fullName evidence="1">Uncharacterized protein</fullName>
    </submittedName>
</protein>
<dbReference type="AlphaFoldDB" id="A0A0A6PGW4"/>
<dbReference type="EMBL" id="JSZA02000228">
    <property type="protein sequence ID" value="KHD09737.1"/>
    <property type="molecule type" value="Genomic_DNA"/>
</dbReference>
<accession>A0A0A6PGW4</accession>
<name>A0A0A6PGW4_9GAMM</name>
<organism evidence="1 2">
    <name type="scientific">Candidatus Thiomargarita nelsonii</name>
    <dbReference type="NCBI Taxonomy" id="1003181"/>
    <lineage>
        <taxon>Bacteria</taxon>
        <taxon>Pseudomonadati</taxon>
        <taxon>Pseudomonadota</taxon>
        <taxon>Gammaproteobacteria</taxon>
        <taxon>Thiotrichales</taxon>
        <taxon>Thiotrichaceae</taxon>
        <taxon>Thiomargarita</taxon>
    </lineage>
</organism>